<evidence type="ECO:0000256" key="5">
    <source>
        <dbReference type="ARBA" id="ARBA00023014"/>
    </source>
</evidence>
<evidence type="ECO:0000313" key="8">
    <source>
        <dbReference type="EMBL" id="AIQ64643.1"/>
    </source>
</evidence>
<dbReference type="PANTHER" id="PTHR23426">
    <property type="entry name" value="FERREDOXIN/ADRENODOXIN"/>
    <property type="match status" value="1"/>
</dbReference>
<dbReference type="GO" id="GO:0009055">
    <property type="term" value="F:electron transfer activity"/>
    <property type="evidence" value="ECO:0007669"/>
    <property type="project" value="TreeGrafter"/>
</dbReference>
<proteinExistence type="inferred from homology"/>
<dbReference type="HOGENOM" id="CLU_082632_5_2_9"/>
<evidence type="ECO:0000256" key="1">
    <source>
        <dbReference type="ARBA" id="ARBA00010914"/>
    </source>
</evidence>
<keyword evidence="5" id="KW-0411">Iron-sulfur</keyword>
<keyword evidence="3" id="KW-0479">Metal-binding</keyword>
<dbReference type="GO" id="GO:0140647">
    <property type="term" value="P:P450-containing electron transport chain"/>
    <property type="evidence" value="ECO:0007669"/>
    <property type="project" value="InterPro"/>
</dbReference>
<evidence type="ECO:0000313" key="9">
    <source>
        <dbReference type="Proteomes" id="UP000029507"/>
    </source>
</evidence>
<dbReference type="RefSeq" id="WP_038697062.1">
    <property type="nucleotide sequence ID" value="NZ_CP009286.1"/>
</dbReference>
<dbReference type="STRING" id="169760.PSTEL_17560"/>
<dbReference type="EMBL" id="CP009286">
    <property type="protein sequence ID" value="AIQ64643.1"/>
    <property type="molecule type" value="Genomic_DNA"/>
</dbReference>
<dbReference type="PANTHER" id="PTHR23426:SF65">
    <property type="entry name" value="FERREDOXIN-2, MITOCHONDRIAL"/>
    <property type="match status" value="1"/>
</dbReference>
<evidence type="ECO:0000259" key="7">
    <source>
        <dbReference type="PROSITE" id="PS51085"/>
    </source>
</evidence>
<dbReference type="InterPro" id="IPR001055">
    <property type="entry name" value="Adrenodoxin-like"/>
</dbReference>
<dbReference type="InterPro" id="IPR001041">
    <property type="entry name" value="2Fe-2S_ferredoxin-type"/>
</dbReference>
<dbReference type="AlphaFoldDB" id="A0A089LZD3"/>
<keyword evidence="4" id="KW-0408">Iron</keyword>
<dbReference type="GO" id="GO:0051537">
    <property type="term" value="F:2 iron, 2 sulfur cluster binding"/>
    <property type="evidence" value="ECO:0007669"/>
    <property type="project" value="UniProtKB-KW"/>
</dbReference>
<keyword evidence="2" id="KW-0001">2Fe-2S</keyword>
<dbReference type="Proteomes" id="UP000029507">
    <property type="component" value="Chromosome"/>
</dbReference>
<comment type="similarity">
    <text evidence="1">Belongs to the adrenodoxin/putidaredoxin family.</text>
</comment>
<dbReference type="Pfam" id="PF00111">
    <property type="entry name" value="Fer2"/>
    <property type="match status" value="1"/>
</dbReference>
<evidence type="ECO:0000256" key="6">
    <source>
        <dbReference type="ARBA" id="ARBA00034078"/>
    </source>
</evidence>
<dbReference type="KEGG" id="pste:PSTEL_17560"/>
<feature type="domain" description="2Fe-2S ferredoxin-type" evidence="7">
    <location>
        <begin position="7"/>
        <end position="101"/>
    </location>
</feature>
<keyword evidence="9" id="KW-1185">Reference proteome</keyword>
<dbReference type="GO" id="GO:0046872">
    <property type="term" value="F:metal ion binding"/>
    <property type="evidence" value="ECO:0007669"/>
    <property type="project" value="UniProtKB-KW"/>
</dbReference>
<evidence type="ECO:0000256" key="2">
    <source>
        <dbReference type="ARBA" id="ARBA00022714"/>
    </source>
</evidence>
<sequence length="122" mass="12891">MKPQHVSPITFLPSGKSANVPNGVTILDAARRAGIHIATRCGGKAGCLMCKVHIEDGSASSLSPPGEAERRKLGGLLDDGIRLACQAKLAGEAVVSVPEDPLKAAIRKRLEEAKKGEEDRLW</sequence>
<dbReference type="CDD" id="cd00207">
    <property type="entry name" value="fer2"/>
    <property type="match status" value="1"/>
</dbReference>
<comment type="cofactor">
    <cofactor evidence="6">
        <name>[2Fe-2S] cluster</name>
        <dbReference type="ChEBI" id="CHEBI:190135"/>
    </cofactor>
</comment>
<dbReference type="SUPFAM" id="SSF54292">
    <property type="entry name" value="2Fe-2S ferredoxin-like"/>
    <property type="match status" value="1"/>
</dbReference>
<gene>
    <name evidence="8" type="ORF">PSTEL_17560</name>
</gene>
<evidence type="ECO:0000256" key="4">
    <source>
        <dbReference type="ARBA" id="ARBA00023004"/>
    </source>
</evidence>
<dbReference type="Gene3D" id="3.10.20.30">
    <property type="match status" value="1"/>
</dbReference>
<organism evidence="8 9">
    <name type="scientific">Paenibacillus stellifer</name>
    <dbReference type="NCBI Taxonomy" id="169760"/>
    <lineage>
        <taxon>Bacteria</taxon>
        <taxon>Bacillati</taxon>
        <taxon>Bacillota</taxon>
        <taxon>Bacilli</taxon>
        <taxon>Bacillales</taxon>
        <taxon>Paenibacillaceae</taxon>
        <taxon>Paenibacillus</taxon>
    </lineage>
</organism>
<reference evidence="8 9" key="1">
    <citation type="submission" date="2014-08" db="EMBL/GenBank/DDBJ databases">
        <title>Comparative genomics of the Paenibacillus odorifer group.</title>
        <authorList>
            <person name="den Bakker H.C."/>
            <person name="Tsai Y.-C."/>
            <person name="Martin N."/>
            <person name="Korlach J."/>
            <person name="Wiedmann M."/>
        </authorList>
    </citation>
    <scope>NUCLEOTIDE SEQUENCE [LARGE SCALE GENOMIC DNA]</scope>
    <source>
        <strain evidence="8 9">DSM 14472</strain>
    </source>
</reference>
<accession>A0A089LZD3</accession>
<dbReference type="PROSITE" id="PS51085">
    <property type="entry name" value="2FE2S_FER_2"/>
    <property type="match status" value="1"/>
</dbReference>
<dbReference type="InterPro" id="IPR012675">
    <property type="entry name" value="Beta-grasp_dom_sf"/>
</dbReference>
<evidence type="ECO:0000256" key="3">
    <source>
        <dbReference type="ARBA" id="ARBA00022723"/>
    </source>
</evidence>
<name>A0A089LZD3_9BACL</name>
<dbReference type="InterPro" id="IPR036010">
    <property type="entry name" value="2Fe-2S_ferredoxin-like_sf"/>
</dbReference>
<protein>
    <submittedName>
        <fullName evidence="8">Ferredoxin</fullName>
    </submittedName>
</protein>